<dbReference type="RefSeq" id="XP_004364991.2">
    <property type="nucleotide sequence ID" value="XM_004364934.2"/>
</dbReference>
<dbReference type="AlphaFoldDB" id="A0A0D2TZW3"/>
<dbReference type="EMBL" id="KE346360">
    <property type="protein sequence ID" value="KJE88466.1"/>
    <property type="molecule type" value="Genomic_DNA"/>
</dbReference>
<keyword evidence="1" id="KW-0812">Transmembrane</keyword>
<keyword evidence="1" id="KW-0472">Membrane</keyword>
<dbReference type="eggNOG" id="ENOG502SPAH">
    <property type="taxonomic scope" value="Eukaryota"/>
</dbReference>
<accession>A0A0D2TZW3</accession>
<feature type="transmembrane region" description="Helical" evidence="1">
    <location>
        <begin position="70"/>
        <end position="93"/>
    </location>
</feature>
<reference evidence="3" key="1">
    <citation type="submission" date="2011-02" db="EMBL/GenBank/DDBJ databases">
        <title>The Genome Sequence of Capsaspora owczarzaki ATCC 30864.</title>
        <authorList>
            <person name="Russ C."/>
            <person name="Cuomo C."/>
            <person name="Burger G."/>
            <person name="Gray M.W."/>
            <person name="Holland P.W.H."/>
            <person name="King N."/>
            <person name="Lang F.B.F."/>
            <person name="Roger A.J."/>
            <person name="Ruiz-Trillo I."/>
            <person name="Young S.K."/>
            <person name="Zeng Q."/>
            <person name="Gargeya S."/>
            <person name="Alvarado L."/>
            <person name="Berlin A."/>
            <person name="Chapman S.B."/>
            <person name="Chen Z."/>
            <person name="Freedman E."/>
            <person name="Gellesch M."/>
            <person name="Goldberg J."/>
            <person name="Griggs A."/>
            <person name="Gujja S."/>
            <person name="Heilman E."/>
            <person name="Heiman D."/>
            <person name="Howarth C."/>
            <person name="Mehta T."/>
            <person name="Neiman D."/>
            <person name="Pearson M."/>
            <person name="Roberts A."/>
            <person name="Saif S."/>
            <person name="Shea T."/>
            <person name="Shenoy N."/>
            <person name="Sisk P."/>
            <person name="Stolte C."/>
            <person name="Sykes S."/>
            <person name="White J."/>
            <person name="Yandava C."/>
            <person name="Haas B."/>
            <person name="Nusbaum C."/>
            <person name="Birren B."/>
        </authorList>
    </citation>
    <scope>NUCLEOTIDE SEQUENCE</scope>
    <source>
        <strain evidence="3">ATCC 30864</strain>
    </source>
</reference>
<protein>
    <submittedName>
        <fullName evidence="2">Uncharacterized protein</fullName>
    </submittedName>
</protein>
<keyword evidence="1" id="KW-1133">Transmembrane helix</keyword>
<proteinExistence type="predicted"/>
<gene>
    <name evidence="2" type="ORF">CAOG_000120</name>
</gene>
<dbReference type="Proteomes" id="UP000008743">
    <property type="component" value="Unassembled WGS sequence"/>
</dbReference>
<dbReference type="PhylomeDB" id="A0A0D2TZW3"/>
<organism evidence="2 3">
    <name type="scientific">Capsaspora owczarzaki (strain ATCC 30864)</name>
    <dbReference type="NCBI Taxonomy" id="595528"/>
    <lineage>
        <taxon>Eukaryota</taxon>
        <taxon>Filasterea</taxon>
        <taxon>Capsaspora</taxon>
    </lineage>
</organism>
<dbReference type="InParanoid" id="A0A0D2TZW3"/>
<name>A0A0D2TZW3_CAPO3</name>
<evidence type="ECO:0000256" key="1">
    <source>
        <dbReference type="SAM" id="Phobius"/>
    </source>
</evidence>
<keyword evidence="3" id="KW-1185">Reference proteome</keyword>
<evidence type="ECO:0000313" key="3">
    <source>
        <dbReference type="Proteomes" id="UP000008743"/>
    </source>
</evidence>
<sequence length="405" mass="45608">MTLVNLTTSSPVSFVSLLGITPQDVSAWFDPSAASASSSSASMLADTSAHGVFGTLVWTLTALWTRLGELAIAIPLSSIMLFVLVAPLVYYILRPIIKLELLHHIAKNGSSKKTVYGSLFAYCVRTELLDDAALHELLVLAHDMVDVRSESELELFHRYLLSFLYVIIFRDQVDGSLRGMFLIDRERGQSYNGKSFTLFKTGLALFKASNRGGPLIYLAFFYFFIKELIWHPFTPLYGVFKCFSVKSYLMAKRSSESVWPQAGVPTPAWEQSLIDSFGVKTATGQEVYDPVTGVINRTTTALRPDVAPISEEDLKNPDIRFFAERNPRWDQGHLLVVLYKITWGCVFKSIVAILRKTFRVKAQQKLLRIQSKHRLLRSPSVKDRFEQARRVTVVDPLTNCQADTH</sequence>
<evidence type="ECO:0000313" key="2">
    <source>
        <dbReference type="EMBL" id="KJE88466.1"/>
    </source>
</evidence>
<dbReference type="OrthoDB" id="10625938at2759"/>